<reference evidence="3 4" key="1">
    <citation type="submission" date="2019-04" db="EMBL/GenBank/DDBJ databases">
        <title>High contiguity whole genome sequence and gene annotation resource for two Venturia nashicola isolates.</title>
        <authorList>
            <person name="Prokchorchik M."/>
            <person name="Won K."/>
            <person name="Lee Y."/>
            <person name="Choi E.D."/>
            <person name="Segonzac C."/>
            <person name="Sohn K.H."/>
        </authorList>
    </citation>
    <scope>NUCLEOTIDE SEQUENCE [LARGE SCALE GENOMIC DNA]</scope>
    <source>
        <strain evidence="3 4">PRI2</strain>
    </source>
</reference>
<evidence type="ECO:0000256" key="2">
    <source>
        <dbReference type="SAM" id="MobiDB-lite"/>
    </source>
</evidence>
<comment type="caution">
    <text evidence="3">The sequence shown here is derived from an EMBL/GenBank/DDBJ whole genome shotgun (WGS) entry which is preliminary data.</text>
</comment>
<dbReference type="SUPFAM" id="SSF51197">
    <property type="entry name" value="Clavaminate synthase-like"/>
    <property type="match status" value="1"/>
</dbReference>
<keyword evidence="3" id="KW-0223">Dioxygenase</keyword>
<protein>
    <submittedName>
        <fullName evidence="3">Alpha-ketoglutarate-dependent taurine dioxygenase</fullName>
    </submittedName>
</protein>
<feature type="region of interest" description="Disordered" evidence="2">
    <location>
        <begin position="30"/>
        <end position="58"/>
    </location>
</feature>
<sequence>MLACSSFGTSDIVGTSAFVSTKSNSSRIENIADRMWKRPRGSPKNVSASLRASHPAARTNPVTGWKSFFDALVHHLEAIESLGDLENHMILELLERLLVDNH</sequence>
<gene>
    <name evidence="3" type="ORF">E6O75_ATG09424</name>
</gene>
<accession>A0A4Z1NUE2</accession>
<dbReference type="AlphaFoldDB" id="A0A4Z1NUE2"/>
<dbReference type="EMBL" id="SNSC02000023">
    <property type="protein sequence ID" value="TID14345.1"/>
    <property type="molecule type" value="Genomic_DNA"/>
</dbReference>
<keyword evidence="4" id="KW-1185">Reference proteome</keyword>
<evidence type="ECO:0000313" key="4">
    <source>
        <dbReference type="Proteomes" id="UP000298493"/>
    </source>
</evidence>
<proteinExistence type="predicted"/>
<dbReference type="InterPro" id="IPR042098">
    <property type="entry name" value="TauD-like_sf"/>
</dbReference>
<name>A0A4Z1NUE2_9PEZI</name>
<organism evidence="3 4">
    <name type="scientific">Venturia nashicola</name>
    <dbReference type="NCBI Taxonomy" id="86259"/>
    <lineage>
        <taxon>Eukaryota</taxon>
        <taxon>Fungi</taxon>
        <taxon>Dikarya</taxon>
        <taxon>Ascomycota</taxon>
        <taxon>Pezizomycotina</taxon>
        <taxon>Dothideomycetes</taxon>
        <taxon>Pleosporomycetidae</taxon>
        <taxon>Venturiales</taxon>
        <taxon>Venturiaceae</taxon>
        <taxon>Venturia</taxon>
    </lineage>
</organism>
<keyword evidence="1" id="KW-0560">Oxidoreductase</keyword>
<dbReference type="Proteomes" id="UP000298493">
    <property type="component" value="Unassembled WGS sequence"/>
</dbReference>
<dbReference type="Gene3D" id="3.60.130.10">
    <property type="entry name" value="Clavaminate synthase-like"/>
    <property type="match status" value="1"/>
</dbReference>
<evidence type="ECO:0000313" key="3">
    <source>
        <dbReference type="EMBL" id="TID14345.1"/>
    </source>
</evidence>
<dbReference type="STRING" id="86259.A0A4Z1NUE2"/>
<evidence type="ECO:0000256" key="1">
    <source>
        <dbReference type="ARBA" id="ARBA00023002"/>
    </source>
</evidence>
<dbReference type="GO" id="GO:0051213">
    <property type="term" value="F:dioxygenase activity"/>
    <property type="evidence" value="ECO:0007669"/>
    <property type="project" value="UniProtKB-KW"/>
</dbReference>